<evidence type="ECO:0000313" key="1">
    <source>
        <dbReference type="EMBL" id="CAF1273596.1"/>
    </source>
</evidence>
<protein>
    <submittedName>
        <fullName evidence="1">Uncharacterized protein</fullName>
    </submittedName>
</protein>
<gene>
    <name evidence="1" type="ORF">GPM918_LOCUS27206</name>
    <name evidence="2" type="ORF">SRO942_LOCUS27495</name>
</gene>
<dbReference type="EMBL" id="CAJOBC010024553">
    <property type="protein sequence ID" value="CAF4063511.1"/>
    <property type="molecule type" value="Genomic_DNA"/>
</dbReference>
<proteinExistence type="predicted"/>
<dbReference type="Proteomes" id="UP000681722">
    <property type="component" value="Unassembled WGS sequence"/>
</dbReference>
<comment type="caution">
    <text evidence="1">The sequence shown here is derived from an EMBL/GenBank/DDBJ whole genome shotgun (WGS) entry which is preliminary data.</text>
</comment>
<dbReference type="Proteomes" id="UP000663829">
    <property type="component" value="Unassembled WGS sequence"/>
</dbReference>
<accession>A0A815BJN5</accession>
<dbReference type="AlphaFoldDB" id="A0A815BJN5"/>
<reference evidence="1" key="1">
    <citation type="submission" date="2021-02" db="EMBL/GenBank/DDBJ databases">
        <authorList>
            <person name="Nowell W R."/>
        </authorList>
    </citation>
    <scope>NUCLEOTIDE SEQUENCE</scope>
</reference>
<name>A0A815BJN5_9BILA</name>
<keyword evidence="3" id="KW-1185">Reference proteome</keyword>
<sequence length="280" mass="32121">MQIFSLFSMTMSKERKSYSTDPLSDVAKAEILSDKTRKLLCGNTTRKIIEMLSTQIERCDIKLCIELYNLFNVRIINRSSLIQFYHLLQQLSDKVGRRSSGFAIQHTLKKPLITQVECLLEAIEKLERTAFAIELNDSIRFDEYSSAGHLIPLEYALNESSRIFLENIESNEIDSSVSLIWIGLFFTSIAKSMLSRVYVRIINPNLKNLQEINNEEFTNCVLEKDDGLDLKFCIDTASFESTIALSITNFNKSKKEANQVSTNLSKIFSFLSEIDKFFVK</sequence>
<evidence type="ECO:0000313" key="3">
    <source>
        <dbReference type="Proteomes" id="UP000663829"/>
    </source>
</evidence>
<evidence type="ECO:0000313" key="2">
    <source>
        <dbReference type="EMBL" id="CAF4063511.1"/>
    </source>
</evidence>
<organism evidence="1 3">
    <name type="scientific">Didymodactylos carnosus</name>
    <dbReference type="NCBI Taxonomy" id="1234261"/>
    <lineage>
        <taxon>Eukaryota</taxon>
        <taxon>Metazoa</taxon>
        <taxon>Spiralia</taxon>
        <taxon>Gnathifera</taxon>
        <taxon>Rotifera</taxon>
        <taxon>Eurotatoria</taxon>
        <taxon>Bdelloidea</taxon>
        <taxon>Philodinida</taxon>
        <taxon>Philodinidae</taxon>
        <taxon>Didymodactylos</taxon>
    </lineage>
</organism>
<dbReference type="EMBL" id="CAJNOQ010011312">
    <property type="protein sequence ID" value="CAF1273596.1"/>
    <property type="molecule type" value="Genomic_DNA"/>
</dbReference>